<dbReference type="AlphaFoldDB" id="A0A1B0F0C0"/>
<dbReference type="VEuPathDB" id="VectorBase:PPAI010846"/>
<dbReference type="RefSeq" id="XP_055700351.1">
    <property type="nucleotide sequence ID" value="XM_055844376.1"/>
</dbReference>
<dbReference type="VEuPathDB" id="VectorBase:PPAPM1_001878"/>
<dbReference type="CTD" id="41890"/>
<dbReference type="GeneID" id="129800023"/>
<dbReference type="EnsemblMetazoa" id="PPAI010846-RA">
    <property type="protein sequence ID" value="PPAI010846-PA"/>
    <property type="gene ID" value="PPAI010846"/>
</dbReference>
<evidence type="ECO:0000313" key="1">
    <source>
        <dbReference type="EnsemblMetazoa" id="PPAI010846-PA"/>
    </source>
</evidence>
<dbReference type="KEGG" id="ppap:129800023"/>
<organism evidence="1 2">
    <name type="scientific">Phlebotomus papatasi</name>
    <name type="common">Sandfly</name>
    <dbReference type="NCBI Taxonomy" id="29031"/>
    <lineage>
        <taxon>Eukaryota</taxon>
        <taxon>Metazoa</taxon>
        <taxon>Ecdysozoa</taxon>
        <taxon>Arthropoda</taxon>
        <taxon>Hexapoda</taxon>
        <taxon>Insecta</taxon>
        <taxon>Pterygota</taxon>
        <taxon>Neoptera</taxon>
        <taxon>Endopterygota</taxon>
        <taxon>Diptera</taxon>
        <taxon>Nematocera</taxon>
        <taxon>Psychodoidea</taxon>
        <taxon>Psychodidae</taxon>
        <taxon>Phlebotomus</taxon>
        <taxon>Phlebotomus</taxon>
    </lineage>
</organism>
<proteinExistence type="predicted"/>
<protein>
    <recommendedName>
        <fullName evidence="3">Trissin</fullName>
    </recommendedName>
</protein>
<reference evidence="1" key="1">
    <citation type="submission" date="2022-08" db="UniProtKB">
        <authorList>
            <consortium name="EnsemblMetazoa"/>
        </authorList>
    </citation>
    <scope>IDENTIFICATION</scope>
    <source>
        <strain evidence="1">Israel</strain>
    </source>
</reference>
<name>A0A1B0F0C0_PHLPP</name>
<sequence>MKLFMNSTVYVTIILICCVIWVACSFPVAMSCDSCGRECANACGTRHFRTCCFNYLKRKRTVLPPLKFTEESPPDFRDFWWAKMQVEKAARDNLLNSADFYGSEFQAPFLARLADSTSALGTRDGHSEENLSMHKNKILEDVDSGQQPHIYDA</sequence>
<evidence type="ECO:0008006" key="3">
    <source>
        <dbReference type="Google" id="ProtNLM"/>
    </source>
</evidence>
<dbReference type="PROSITE" id="PS51257">
    <property type="entry name" value="PROKAR_LIPOPROTEIN"/>
    <property type="match status" value="1"/>
</dbReference>
<dbReference type="EMBL" id="AJVK01019248">
    <property type="status" value="NOT_ANNOTATED_CDS"/>
    <property type="molecule type" value="Genomic_DNA"/>
</dbReference>
<keyword evidence="2" id="KW-1185">Reference proteome</keyword>
<dbReference type="Proteomes" id="UP000092462">
    <property type="component" value="Unassembled WGS sequence"/>
</dbReference>
<dbReference type="OrthoDB" id="8195871at2759"/>
<evidence type="ECO:0000313" key="2">
    <source>
        <dbReference type="Proteomes" id="UP000092462"/>
    </source>
</evidence>
<accession>A0A1B0F0C0</accession>